<proteinExistence type="predicted"/>
<accession>A0ABN7JA14</accession>
<dbReference type="InterPro" id="IPR012337">
    <property type="entry name" value="RNaseH-like_sf"/>
</dbReference>
<keyword evidence="6" id="KW-0804">Transcription</keyword>
<evidence type="ECO:0000259" key="9">
    <source>
        <dbReference type="PROSITE" id="PS50808"/>
    </source>
</evidence>
<reference evidence="10" key="1">
    <citation type="submission" date="2020-10" db="EMBL/GenBank/DDBJ databases">
        <authorList>
            <person name="Sedaghatjoo S."/>
        </authorList>
    </citation>
    <scope>NUCLEOTIDE SEQUENCE</scope>
    <source>
        <strain evidence="10">AZH3</strain>
    </source>
</reference>
<keyword evidence="3 8" id="KW-0863">Zinc-finger</keyword>
<keyword evidence="7" id="KW-0539">Nucleus</keyword>
<evidence type="ECO:0000256" key="7">
    <source>
        <dbReference type="ARBA" id="ARBA00023242"/>
    </source>
</evidence>
<comment type="subcellular location">
    <subcellularLocation>
        <location evidence="1">Nucleus</location>
    </subcellularLocation>
</comment>
<keyword evidence="11" id="KW-1185">Reference proteome</keyword>
<protein>
    <recommendedName>
        <fullName evidence="9">BED-type domain-containing protein</fullName>
    </recommendedName>
</protein>
<dbReference type="InterPro" id="IPR036236">
    <property type="entry name" value="Znf_C2H2_sf"/>
</dbReference>
<keyword evidence="4" id="KW-0862">Zinc</keyword>
<dbReference type="SUPFAM" id="SSF57667">
    <property type="entry name" value="beta-beta-alpha zinc fingers"/>
    <property type="match status" value="1"/>
</dbReference>
<dbReference type="PANTHER" id="PTHR46481:SF10">
    <property type="entry name" value="ZINC FINGER BED DOMAIN-CONTAINING PROTEIN 39"/>
    <property type="match status" value="1"/>
</dbReference>
<evidence type="ECO:0000313" key="11">
    <source>
        <dbReference type="Proteomes" id="UP000836402"/>
    </source>
</evidence>
<dbReference type="PANTHER" id="PTHR46481">
    <property type="entry name" value="ZINC FINGER BED DOMAIN-CONTAINING PROTEIN 4"/>
    <property type="match status" value="1"/>
</dbReference>
<evidence type="ECO:0000256" key="4">
    <source>
        <dbReference type="ARBA" id="ARBA00022833"/>
    </source>
</evidence>
<gene>
    <name evidence="10" type="ORF">JKIAZH3_G813</name>
</gene>
<dbReference type="SUPFAM" id="SSF53098">
    <property type="entry name" value="Ribonuclease H-like"/>
    <property type="match status" value="1"/>
</dbReference>
<dbReference type="PROSITE" id="PS50808">
    <property type="entry name" value="ZF_BED"/>
    <property type="match status" value="1"/>
</dbReference>
<evidence type="ECO:0000256" key="6">
    <source>
        <dbReference type="ARBA" id="ARBA00023163"/>
    </source>
</evidence>
<evidence type="ECO:0000256" key="1">
    <source>
        <dbReference type="ARBA" id="ARBA00004123"/>
    </source>
</evidence>
<evidence type="ECO:0000256" key="2">
    <source>
        <dbReference type="ARBA" id="ARBA00022723"/>
    </source>
</evidence>
<dbReference type="InterPro" id="IPR003656">
    <property type="entry name" value="Znf_BED"/>
</dbReference>
<comment type="caution">
    <text evidence="10">The sequence shown here is derived from an EMBL/GenBank/DDBJ whole genome shotgun (WGS) entry which is preliminary data.</text>
</comment>
<feature type="domain" description="BED-type" evidence="9">
    <location>
        <begin position="10"/>
        <end position="64"/>
    </location>
</feature>
<sequence>METDVFVTRRLGTSVWAHFNAPVDDKAQCKYCSTKITSKDDHSIGTSPLLRHYERKHKAEPSQPKLSFTAFDPEKALIKPHEFILGDQQAFTVTESAPFIAFVQALRPGFQLPSADTVRRQLLQTEKHREHQLKRHSSTIDSQLSITTDGWSVPNGDHYLGVTAHWIDQDFKPEAVLIGFLLFHSPHTAANALELIWNLLGRWGLREQLVVEDGLKDARVKLAIERVCALSTKHTSLLPCKLLWRLHARGGSLSTDVPCSLPRHGSAAELDVYDDRSLAPYTTSDHVPPRLQQSNRDFKELAFPHSVWDEFDELVTVLRPFQLSTDWLQGQRYQALSKLLQMHDVLVT</sequence>
<organism evidence="10 11">
    <name type="scientific">Tilletia caries</name>
    <name type="common">wheat bunt fungus</name>
    <dbReference type="NCBI Taxonomy" id="13290"/>
    <lineage>
        <taxon>Eukaryota</taxon>
        <taxon>Fungi</taxon>
        <taxon>Dikarya</taxon>
        <taxon>Basidiomycota</taxon>
        <taxon>Ustilaginomycotina</taxon>
        <taxon>Exobasidiomycetes</taxon>
        <taxon>Tilletiales</taxon>
        <taxon>Tilletiaceae</taxon>
        <taxon>Tilletia</taxon>
    </lineage>
</organism>
<name>A0ABN7JA14_9BASI</name>
<keyword evidence="5" id="KW-0805">Transcription regulation</keyword>
<evidence type="ECO:0000313" key="10">
    <source>
        <dbReference type="EMBL" id="CAD6954935.1"/>
    </source>
</evidence>
<keyword evidence="2" id="KW-0479">Metal-binding</keyword>
<dbReference type="InterPro" id="IPR052035">
    <property type="entry name" value="ZnF_BED_domain_contain"/>
</dbReference>
<dbReference type="Pfam" id="PF02892">
    <property type="entry name" value="zf-BED"/>
    <property type="match status" value="1"/>
</dbReference>
<evidence type="ECO:0000256" key="3">
    <source>
        <dbReference type="ARBA" id="ARBA00022771"/>
    </source>
</evidence>
<evidence type="ECO:0000256" key="8">
    <source>
        <dbReference type="PROSITE-ProRule" id="PRU00027"/>
    </source>
</evidence>
<dbReference type="SMART" id="SM00614">
    <property type="entry name" value="ZnF_BED"/>
    <property type="match status" value="1"/>
</dbReference>
<evidence type="ECO:0000256" key="5">
    <source>
        <dbReference type="ARBA" id="ARBA00023015"/>
    </source>
</evidence>
<dbReference type="Proteomes" id="UP000836402">
    <property type="component" value="Unassembled WGS sequence"/>
</dbReference>
<dbReference type="EMBL" id="CAJHJG010006120">
    <property type="protein sequence ID" value="CAD6954935.1"/>
    <property type="molecule type" value="Genomic_DNA"/>
</dbReference>